<evidence type="ECO:0000313" key="1">
    <source>
        <dbReference type="EMBL" id="EKV05347.1"/>
    </source>
</evidence>
<comment type="caution">
    <text evidence="1">The sequence shown here is derived from an EMBL/GenBank/DDBJ whole genome shotgun (WGS) entry which is preliminary data.</text>
</comment>
<reference evidence="2" key="1">
    <citation type="journal article" date="2012" name="BMC Genomics">
        <title>Genome sequence of the necrotrophic fungus Penicillium digitatum, the main postharvest pathogen of citrus.</title>
        <authorList>
            <person name="Marcet-Houben M."/>
            <person name="Ballester A.-R."/>
            <person name="de la Fuente B."/>
            <person name="Harries E."/>
            <person name="Marcos J.F."/>
            <person name="Gonzalez-Candelas L."/>
            <person name="Gabaldon T."/>
        </authorList>
    </citation>
    <scope>NUCLEOTIDE SEQUENCE [LARGE SCALE GENOMIC DNA]</scope>
    <source>
        <strain evidence="2">Pd1 / CECT 20795</strain>
    </source>
</reference>
<proteinExistence type="predicted"/>
<organism evidence="1 2">
    <name type="scientific">Penicillium digitatum (strain Pd1 / CECT 20795)</name>
    <name type="common">Green mold</name>
    <dbReference type="NCBI Taxonomy" id="1170230"/>
    <lineage>
        <taxon>Eukaryota</taxon>
        <taxon>Fungi</taxon>
        <taxon>Dikarya</taxon>
        <taxon>Ascomycota</taxon>
        <taxon>Pezizomycotina</taxon>
        <taxon>Eurotiomycetes</taxon>
        <taxon>Eurotiomycetidae</taxon>
        <taxon>Eurotiales</taxon>
        <taxon>Aspergillaceae</taxon>
        <taxon>Penicillium</taxon>
    </lineage>
</organism>
<gene>
    <name evidence="1" type="ORF">PDIP_83290</name>
</gene>
<protein>
    <submittedName>
        <fullName evidence="1">Uncharacterized protein</fullName>
    </submittedName>
</protein>
<dbReference type="OrthoDB" id="4367028at2759"/>
<dbReference type="Proteomes" id="UP000009886">
    <property type="component" value="Unassembled WGS sequence"/>
</dbReference>
<accession>K9FBC2</accession>
<name>K9FBC2_PEND1</name>
<dbReference type="VEuPathDB" id="FungiDB:PDIP_83290"/>
<dbReference type="HOGENOM" id="CLU_2758576_0_0_1"/>
<dbReference type="EMBL" id="AKCU01000503">
    <property type="protein sequence ID" value="EKV05347.1"/>
    <property type="molecule type" value="Genomic_DNA"/>
</dbReference>
<evidence type="ECO:0000313" key="2">
    <source>
        <dbReference type="Proteomes" id="UP000009886"/>
    </source>
</evidence>
<dbReference type="AlphaFoldDB" id="K9FBC2"/>
<dbReference type="KEGG" id="pdp:PDIP_83290"/>
<sequence>MTPCVFFIPLLSPSPVSSQWSEALFKLLAGFRISVDHVAMWNECTSASAIAARLVCLGHFSFFLPISSHP</sequence>